<feature type="region of interest" description="Disordered" evidence="1">
    <location>
        <begin position="1138"/>
        <end position="1217"/>
    </location>
</feature>
<evidence type="ECO:0000313" key="2">
    <source>
        <dbReference type="EMBL" id="KAK7579676.1"/>
    </source>
</evidence>
<dbReference type="EMBL" id="JBBCAQ010000034">
    <property type="protein sequence ID" value="KAK7579676.1"/>
    <property type="molecule type" value="Genomic_DNA"/>
</dbReference>
<organism evidence="2 3">
    <name type="scientific">Parthenolecanium corni</name>
    <dbReference type="NCBI Taxonomy" id="536013"/>
    <lineage>
        <taxon>Eukaryota</taxon>
        <taxon>Metazoa</taxon>
        <taxon>Ecdysozoa</taxon>
        <taxon>Arthropoda</taxon>
        <taxon>Hexapoda</taxon>
        <taxon>Insecta</taxon>
        <taxon>Pterygota</taxon>
        <taxon>Neoptera</taxon>
        <taxon>Paraneoptera</taxon>
        <taxon>Hemiptera</taxon>
        <taxon>Sternorrhyncha</taxon>
        <taxon>Coccoidea</taxon>
        <taxon>Coccidae</taxon>
        <taxon>Parthenolecanium</taxon>
    </lineage>
</organism>
<feature type="compositionally biased region" description="Basic residues" evidence="1">
    <location>
        <begin position="358"/>
        <end position="369"/>
    </location>
</feature>
<feature type="compositionally biased region" description="Polar residues" evidence="1">
    <location>
        <begin position="1091"/>
        <end position="1110"/>
    </location>
</feature>
<feature type="compositionally biased region" description="Basic residues" evidence="1">
    <location>
        <begin position="399"/>
        <end position="412"/>
    </location>
</feature>
<feature type="region of interest" description="Disordered" evidence="1">
    <location>
        <begin position="1072"/>
        <end position="1110"/>
    </location>
</feature>
<protein>
    <submittedName>
        <fullName evidence="2">Uncharacterized protein</fullName>
    </submittedName>
</protein>
<feature type="compositionally biased region" description="Polar residues" evidence="1">
    <location>
        <begin position="8"/>
        <end position="17"/>
    </location>
</feature>
<evidence type="ECO:0000256" key="1">
    <source>
        <dbReference type="SAM" id="MobiDB-lite"/>
    </source>
</evidence>
<comment type="caution">
    <text evidence="2">The sequence shown here is derived from an EMBL/GenBank/DDBJ whole genome shotgun (WGS) entry which is preliminary data.</text>
</comment>
<feature type="compositionally biased region" description="Low complexity" evidence="1">
    <location>
        <begin position="1191"/>
        <end position="1206"/>
    </location>
</feature>
<accession>A0AAN9TQ69</accession>
<feature type="compositionally biased region" description="Basic residues" evidence="1">
    <location>
        <begin position="480"/>
        <end position="498"/>
    </location>
</feature>
<reference evidence="2 3" key="1">
    <citation type="submission" date="2024-03" db="EMBL/GenBank/DDBJ databases">
        <title>Adaptation during the transition from Ophiocordyceps entomopathogen to insect associate is accompanied by gene loss and intensified selection.</title>
        <authorList>
            <person name="Ward C.M."/>
            <person name="Onetto C.A."/>
            <person name="Borneman A.R."/>
        </authorList>
    </citation>
    <scope>NUCLEOTIDE SEQUENCE [LARGE SCALE GENOMIC DNA]</scope>
    <source>
        <strain evidence="2">AWRI1</strain>
        <tissue evidence="2">Single Adult Female</tissue>
    </source>
</reference>
<feature type="region of interest" description="Disordered" evidence="1">
    <location>
        <begin position="463"/>
        <end position="498"/>
    </location>
</feature>
<feature type="region of interest" description="Disordered" evidence="1">
    <location>
        <begin position="674"/>
        <end position="725"/>
    </location>
</feature>
<sequence length="1375" mass="153065">MDNPEETACSSTPTVSRVDSDAPETCNSQPAPPGTEEIEFPFLKAVKTCEEPLIGLEFVLEQRPNNSDKSKFMCLLCNYDSDNINSIIQHLTSQKHYLTYLEQYFPRFYSAIESLKVNQVNKNNFEILVSHLIGKLMDLHELSRPTILRDSVLQIDSLKEIMLNNNHFGETPENESLKEMLKSEYIDDINLLQKNFPLKSKCGKEQDAEVLNSVGPENKITKAEESPYTKISAKLDSDCSNVSMDLEISSCCEESTDPSQQAVEVSNINAACSNQPEVTNSTKKVENTLPTTEKNVEIGEQSSKKIKDIDSNGSNVSKVVETIPKTVPQPCLGSEKSSSSRIPSKRRSRKDSPISHTSRSKFSRSRSRSPVRFPVLSKSSERRNYRRRSPSSSSSTSPRRYRSRSPSRRRRYSSSSYSSSSASSPRRGRYSSSKRATSRAAERRYCRDSYSYEYYEDVGEVKRGSRSKFHRSYERSLSPRSRRSPKRRSHSTSPGKRLRRMLAHETLSKNAGCVVRFDSSKSFSNSQNFDNVEGAQRKISRVTSEVRVEVKSTVNSEKSTENDKMNLFHKKIRVIKKRLRHERREFKKRPESYPTFDDEWKVFWFNRFKQIEAAGKEDPHNYDYRPDWTKYWLVRVKNLYKEKYKKMKLDLKKSLGVSGENESKKVANSDVVEISDGQESASPWEEETKNELPEAKTDCQKSSNSGLEGIESRLESKKENSTDTTLSTVTMQQMSFLTETMGISACMSSACSKSSTPCVESIYNSIDTQPASSNITKSDDSVDIGLKDDISIISVLRQLSVLESQLGSQAVLVTNLLANGLERERKQAGSSIRLNTHENQLFLNLIKEKLKGQLILEVVPDAMIKATKKCIKSIDDLIRVLPEPKLPDPRLAKTPEQKPSPKNVPASIASTTQVPFNPRNNFSPAKYTMPQQFPTTTVPSVNSQNSSARQHPAPQHSTPDQPFVSHPQYPARYESHPATVTHTILPATEYSMNSVNSINQVHYNAASATSMPPRQTISNQIAETPKIVPHPNQKTSAQRTSIQPTATGILPATPYPMNSVNSVNQGHYNAASATSIPPRQTETPKIVPHPNHTTSAQRTSVAGSSLNSPVTGYLPPATALSSTYESKFTKRPSIYDNIPWSEQASGTSIPSARPPSHSSTGDPGSRSSASRPSDPRLRSATSYNRSQIRPASSHSQTSSISSASHSRTLPVPSTTSNFPTVQQTSCFSDFSATSVNVPPNGSQLHSEVLAANHVNRTSMTSIPCNSVASTTSPATGNVSVTTTSMGSQMTSSSTPTVVNSSSLISDSIIDLTDDSPDYEENNEPINRLSESSLIELMKNFKQLPRGRQQEIVNFSRQLEDTNTNMALLENLKQYV</sequence>
<feature type="compositionally biased region" description="Polar residues" evidence="1">
    <location>
        <begin position="908"/>
        <end position="960"/>
    </location>
</feature>
<feature type="compositionally biased region" description="Basic and acidic residues" evidence="1">
    <location>
        <begin position="885"/>
        <end position="896"/>
    </location>
</feature>
<keyword evidence="3" id="KW-1185">Reference proteome</keyword>
<gene>
    <name evidence="2" type="ORF">V9T40_000305</name>
</gene>
<proteinExistence type="predicted"/>
<feature type="compositionally biased region" description="Basic and acidic residues" evidence="1">
    <location>
        <begin position="710"/>
        <end position="721"/>
    </location>
</feature>
<feature type="region of interest" description="Disordered" evidence="1">
    <location>
        <begin position="320"/>
        <end position="443"/>
    </location>
</feature>
<feature type="compositionally biased region" description="Basic and acidic residues" evidence="1">
    <location>
        <begin position="686"/>
        <end position="699"/>
    </location>
</feature>
<dbReference type="Proteomes" id="UP001367676">
    <property type="component" value="Unassembled WGS sequence"/>
</dbReference>
<feature type="region of interest" description="Disordered" evidence="1">
    <location>
        <begin position="1"/>
        <end position="34"/>
    </location>
</feature>
<evidence type="ECO:0000313" key="3">
    <source>
        <dbReference type="Proteomes" id="UP001367676"/>
    </source>
</evidence>
<feature type="compositionally biased region" description="Polar residues" evidence="1">
    <location>
        <begin position="1140"/>
        <end position="1160"/>
    </location>
</feature>
<feature type="compositionally biased region" description="Low complexity" evidence="1">
    <location>
        <begin position="413"/>
        <end position="433"/>
    </location>
</feature>
<feature type="compositionally biased region" description="Polar residues" evidence="1">
    <location>
        <begin position="1181"/>
        <end position="1190"/>
    </location>
</feature>
<name>A0AAN9TQ69_9HEMI</name>
<feature type="region of interest" description="Disordered" evidence="1">
    <location>
        <begin position="884"/>
        <end position="966"/>
    </location>
</feature>
<feature type="compositionally biased region" description="Low complexity" evidence="1">
    <location>
        <begin position="1161"/>
        <end position="1172"/>
    </location>
</feature>
<feature type="compositionally biased region" description="Polar residues" evidence="1">
    <location>
        <begin position="1072"/>
        <end position="1083"/>
    </location>
</feature>